<organism evidence="1 2">
    <name type="scientific">Actinoplanes couchii</name>
    <dbReference type="NCBI Taxonomy" id="403638"/>
    <lineage>
        <taxon>Bacteria</taxon>
        <taxon>Bacillati</taxon>
        <taxon>Actinomycetota</taxon>
        <taxon>Actinomycetes</taxon>
        <taxon>Micromonosporales</taxon>
        <taxon>Micromonosporaceae</taxon>
        <taxon>Actinoplanes</taxon>
    </lineage>
</organism>
<dbReference type="RefSeq" id="WP_203810474.1">
    <property type="nucleotide sequence ID" value="NZ_BAAAQE010000039.1"/>
</dbReference>
<sequence>MLPALDAVLALSWSPSVRRRRPVFVADDGTGGLRTPQSGGVAAWGVTGLALIGFLTPVPGELLSGETLEIARTELVRTTGLVPGRTPLIENGREEELAAAIQQRRRAWVSSRPPGRTAA</sequence>
<accession>A0ABQ3XU02</accession>
<name>A0ABQ3XU02_9ACTN</name>
<proteinExistence type="predicted"/>
<protein>
    <submittedName>
        <fullName evidence="1">Uncharacterized protein</fullName>
    </submittedName>
</protein>
<keyword evidence="2" id="KW-1185">Reference proteome</keyword>
<reference evidence="1 2" key="1">
    <citation type="submission" date="2021-01" db="EMBL/GenBank/DDBJ databases">
        <title>Whole genome shotgun sequence of Actinoplanes couchii NBRC 106145.</title>
        <authorList>
            <person name="Komaki H."/>
            <person name="Tamura T."/>
        </authorList>
    </citation>
    <scope>NUCLEOTIDE SEQUENCE [LARGE SCALE GENOMIC DNA]</scope>
    <source>
        <strain evidence="1 2">NBRC 106145</strain>
    </source>
</reference>
<dbReference type="Proteomes" id="UP000612282">
    <property type="component" value="Unassembled WGS sequence"/>
</dbReference>
<dbReference type="EMBL" id="BOMG01000151">
    <property type="protein sequence ID" value="GID61975.1"/>
    <property type="molecule type" value="Genomic_DNA"/>
</dbReference>
<evidence type="ECO:0000313" key="2">
    <source>
        <dbReference type="Proteomes" id="UP000612282"/>
    </source>
</evidence>
<gene>
    <name evidence="1" type="ORF">Aco03nite_103790</name>
</gene>
<comment type="caution">
    <text evidence="1">The sequence shown here is derived from an EMBL/GenBank/DDBJ whole genome shotgun (WGS) entry which is preliminary data.</text>
</comment>
<evidence type="ECO:0000313" key="1">
    <source>
        <dbReference type="EMBL" id="GID61975.1"/>
    </source>
</evidence>